<feature type="region of interest" description="Disordered" evidence="1">
    <location>
        <begin position="191"/>
        <end position="279"/>
    </location>
</feature>
<feature type="region of interest" description="Disordered" evidence="1">
    <location>
        <begin position="74"/>
        <end position="116"/>
    </location>
</feature>
<comment type="caution">
    <text evidence="2">The sequence shown here is derived from an EMBL/GenBank/DDBJ whole genome shotgun (WGS) entry which is preliminary data.</text>
</comment>
<feature type="compositionally biased region" description="Polar residues" evidence="1">
    <location>
        <begin position="233"/>
        <end position="246"/>
    </location>
</feature>
<feature type="compositionally biased region" description="Basic and acidic residues" evidence="1">
    <location>
        <begin position="250"/>
        <end position="277"/>
    </location>
</feature>
<organism evidence="2 3">
    <name type="scientific">Ditylenchus destructor</name>
    <dbReference type="NCBI Taxonomy" id="166010"/>
    <lineage>
        <taxon>Eukaryota</taxon>
        <taxon>Metazoa</taxon>
        <taxon>Ecdysozoa</taxon>
        <taxon>Nematoda</taxon>
        <taxon>Chromadorea</taxon>
        <taxon>Rhabditida</taxon>
        <taxon>Tylenchina</taxon>
        <taxon>Tylenchomorpha</taxon>
        <taxon>Sphaerularioidea</taxon>
        <taxon>Anguinidae</taxon>
        <taxon>Anguininae</taxon>
        <taxon>Ditylenchus</taxon>
    </lineage>
</organism>
<proteinExistence type="predicted"/>
<protein>
    <submittedName>
        <fullName evidence="2">Uncharacterized protein</fullName>
    </submittedName>
</protein>
<keyword evidence="3" id="KW-1185">Reference proteome</keyword>
<accession>A0AAD4MKQ7</accession>
<dbReference type="Proteomes" id="UP001201812">
    <property type="component" value="Unassembled WGS sequence"/>
</dbReference>
<evidence type="ECO:0000313" key="2">
    <source>
        <dbReference type="EMBL" id="KAI1697979.1"/>
    </source>
</evidence>
<dbReference type="EMBL" id="JAKKPZ010000241">
    <property type="protein sequence ID" value="KAI1697979.1"/>
    <property type="molecule type" value="Genomic_DNA"/>
</dbReference>
<dbReference type="AlphaFoldDB" id="A0AAD4MKQ7"/>
<name>A0AAD4MKQ7_9BILA</name>
<feature type="compositionally biased region" description="Basic and acidic residues" evidence="1">
    <location>
        <begin position="202"/>
        <end position="214"/>
    </location>
</feature>
<evidence type="ECO:0000256" key="1">
    <source>
        <dbReference type="SAM" id="MobiDB-lite"/>
    </source>
</evidence>
<feature type="compositionally biased region" description="Basic and acidic residues" evidence="1">
    <location>
        <begin position="74"/>
        <end position="115"/>
    </location>
</feature>
<evidence type="ECO:0000313" key="3">
    <source>
        <dbReference type="Proteomes" id="UP001201812"/>
    </source>
</evidence>
<reference evidence="2" key="1">
    <citation type="submission" date="2022-01" db="EMBL/GenBank/DDBJ databases">
        <title>Genome Sequence Resource for Two Populations of Ditylenchus destructor, the Migratory Endoparasitic Phytonematode.</title>
        <authorList>
            <person name="Zhang H."/>
            <person name="Lin R."/>
            <person name="Xie B."/>
        </authorList>
    </citation>
    <scope>NUCLEOTIDE SEQUENCE</scope>
    <source>
        <strain evidence="2">BazhouSP</strain>
    </source>
</reference>
<sequence>MGKFARDDILGHLQTYKPCIGDIDCKCSPKCSTIEENVEHGHIIPITPKKNFICDLDPSMLVVTNSRNYVQKGYGHEKKQYGSKDGYDNKDNYGGKNEGHGYGDKSDYGHPKTKEYGNSGYNKGGYGQEGYGHNEGHGEGYGHGHGDGYGNEGGYGNDNYGHHQALAARRDRSVSKDSIIGFIVDYDQIQHSYGSNQGSGYGKKDDYGSKDGYGRKKRDAAPPGIKPLGEGAQRSTNYEQGGNQPAYNKEGYENKGQDYGKEEYGDNKGGYEKKESYGGEGYGNNDYGYVLHRPPVPYFPPYNPRCVCCAPKRHHHYNHGNGYGNNHHNKGYGHEEAMETITTKDMATMRGGQGYGGGYEGPGHGYGNDGYNNGYEGGKGYGGSYGSHGRYGAKNEGYGAKNEGYGGKNEGYEGGAYGPHNKDHYGGGGGDYKYGA</sequence>
<gene>
    <name evidence="2" type="ORF">DdX_18171</name>
</gene>